<name>A0A1U7NQ78_9FIRM</name>
<dbReference type="STRING" id="1862672.BO225_01320"/>
<dbReference type="EMBL" id="MPKA01000041">
    <property type="protein sequence ID" value="OLU47792.1"/>
    <property type="molecule type" value="Genomic_DNA"/>
</dbReference>
<organism evidence="3 4">
    <name type="scientific">Dubosiella newyorkensis</name>
    <dbReference type="NCBI Taxonomy" id="1862672"/>
    <lineage>
        <taxon>Bacteria</taxon>
        <taxon>Bacillati</taxon>
        <taxon>Bacillota</taxon>
        <taxon>Erysipelotrichia</taxon>
        <taxon>Erysipelotrichales</taxon>
        <taxon>Erysipelotrichaceae</taxon>
        <taxon>Dubosiella</taxon>
    </lineage>
</organism>
<comment type="caution">
    <text evidence="3">The sequence shown here is derived from an EMBL/GenBank/DDBJ whole genome shotgun (WGS) entry which is preliminary data.</text>
</comment>
<protein>
    <recommendedName>
        <fullName evidence="2">NAD(+) hydrolase ThsA Sir2/TIR-associating SLOG domain-containing protein</fullName>
    </recommendedName>
</protein>
<keyword evidence="4" id="KW-1185">Reference proteome</keyword>
<evidence type="ECO:0000313" key="4">
    <source>
        <dbReference type="Proteomes" id="UP000186705"/>
    </source>
</evidence>
<dbReference type="Pfam" id="PF13289">
    <property type="entry name" value="SIR2_2"/>
    <property type="match status" value="1"/>
</dbReference>
<dbReference type="InterPro" id="IPR041486">
    <property type="entry name" value="ThsA_STALD"/>
</dbReference>
<dbReference type="Proteomes" id="UP000186705">
    <property type="component" value="Unassembled WGS sequence"/>
</dbReference>
<reference evidence="3 4" key="1">
    <citation type="submission" date="2016-11" db="EMBL/GenBank/DDBJ databases">
        <title>Description of two novel members of the family Erysipelotrichaceae: Ileibacterium lipovorans gen. nov., sp. nov. and Dubosiella newyorkensis, gen. nov., sp. nov.</title>
        <authorList>
            <person name="Cox L.M."/>
            <person name="Sohn J."/>
            <person name="Tyrrell K.L."/>
            <person name="Citron D.M."/>
            <person name="Lawson P.A."/>
            <person name="Patel N.B."/>
            <person name="Iizumi T."/>
            <person name="Perez-Perez G.I."/>
            <person name="Goldstein E.J."/>
            <person name="Blaser M.J."/>
        </authorList>
    </citation>
    <scope>NUCLEOTIDE SEQUENCE [LARGE SCALE GENOMIC DNA]</scope>
    <source>
        <strain evidence="3 4">NYU-BL-A4</strain>
    </source>
</reference>
<proteinExistence type="predicted"/>
<evidence type="ECO:0000313" key="3">
    <source>
        <dbReference type="EMBL" id="OLU47792.1"/>
    </source>
</evidence>
<evidence type="ECO:0000259" key="2">
    <source>
        <dbReference type="Pfam" id="PF18185"/>
    </source>
</evidence>
<gene>
    <name evidence="3" type="ORF">BO225_01320</name>
</gene>
<sequence>TMYSFIQSRKSVRGSKNSKNGSISARTKSLIDFVWLIKGNIYKSFLFIGFSFDDPNLEHILNQIRMELNENIRTHYCFMKKVCQAKGQTDEDFNKDRIKQEVRETELKRFGIQTIFVDEYSEITDILVELEKAVFANNVFISGSAEIYKNEWDEKKADELAFNLSNKLVAKGFRVVSGYGLGIGSSVINGALTEIRRKKYKHLEEHLGLHPFPYDIKDDTEREKAWDIYRKEILKEIGIVVFIFGNKGETTIAQGCLKEFDIAKDKDCIIIPIGSTGGAAKQIYLKLFNEKEKYSYLDEYWEILEKSNDINELVQTVLIIAEKARKVL</sequence>
<dbReference type="AlphaFoldDB" id="A0A1U7NQ78"/>
<feature type="domain" description="NAD(+) hydrolase ThsA Sir2/TIR-associating SLOG" evidence="2">
    <location>
        <begin position="122"/>
        <end position="322"/>
    </location>
</feature>
<dbReference type="Pfam" id="PF18185">
    <property type="entry name" value="STALD"/>
    <property type="match status" value="1"/>
</dbReference>
<accession>A0A1U7NQ78</accession>
<feature type="region of interest" description="Disordered" evidence="1">
    <location>
        <begin position="1"/>
        <end position="22"/>
    </location>
</feature>
<feature type="non-terminal residue" evidence="3">
    <location>
        <position position="1"/>
    </location>
</feature>
<evidence type="ECO:0000256" key="1">
    <source>
        <dbReference type="SAM" id="MobiDB-lite"/>
    </source>
</evidence>